<dbReference type="Pfam" id="PF00586">
    <property type="entry name" value="AIRS"/>
    <property type="match status" value="1"/>
</dbReference>
<evidence type="ECO:0000313" key="5">
    <source>
        <dbReference type="Proteomes" id="UP000594121"/>
    </source>
</evidence>
<evidence type="ECO:0000259" key="3">
    <source>
        <dbReference type="Pfam" id="PF02769"/>
    </source>
</evidence>
<feature type="domain" description="PurM-like N-terminal" evidence="2">
    <location>
        <begin position="34"/>
        <end position="140"/>
    </location>
</feature>
<dbReference type="PANTHER" id="PTHR30303">
    <property type="entry name" value="HYDROGENASE ISOENZYMES FORMATION PROTEIN HYPE"/>
    <property type="match status" value="1"/>
</dbReference>
<dbReference type="KEGG" id="thel:IG193_08425"/>
<gene>
    <name evidence="4" type="ORF">IG193_08425</name>
</gene>
<keyword evidence="5" id="KW-1185">Reference proteome</keyword>
<dbReference type="InParanoid" id="A0A7L9FG82"/>
<reference evidence="4 5" key="1">
    <citation type="submission" date="2020-10" db="EMBL/GenBank/DDBJ databases">
        <title>Thermofilum lucidum 3507LT sp. nov. a novel member of Thermofilaceae family isolated from Chile hot spring, and proposal of description order Thermofilales.</title>
        <authorList>
            <person name="Zayulina K.S."/>
            <person name="Elcheninov A.G."/>
            <person name="Toshchakov S.V."/>
            <person name="Kublanov I.V."/>
        </authorList>
    </citation>
    <scope>NUCLEOTIDE SEQUENCE [LARGE SCALE GENOMIC DNA]</scope>
    <source>
        <strain evidence="4 5">3507LT</strain>
    </source>
</reference>
<accession>A0A7L9FG82</accession>
<dbReference type="PIRSF" id="PIRSF005644">
    <property type="entry name" value="Hdrgns_mtr_HypE"/>
    <property type="match status" value="1"/>
</dbReference>
<proteinExistence type="inferred from homology"/>
<dbReference type="EMBL" id="CP062310">
    <property type="protein sequence ID" value="QOJ78759.1"/>
    <property type="molecule type" value="Genomic_DNA"/>
</dbReference>
<dbReference type="GO" id="GO:0051604">
    <property type="term" value="P:protein maturation"/>
    <property type="evidence" value="ECO:0007669"/>
    <property type="project" value="TreeGrafter"/>
</dbReference>
<name>A0A7L9FG82_9CREN</name>
<dbReference type="Pfam" id="PF02769">
    <property type="entry name" value="AIRS_C"/>
    <property type="match status" value="1"/>
</dbReference>
<dbReference type="SUPFAM" id="SSF56042">
    <property type="entry name" value="PurM C-terminal domain-like"/>
    <property type="match status" value="1"/>
</dbReference>
<dbReference type="Gene3D" id="3.90.650.10">
    <property type="entry name" value="PurM-like C-terminal domain"/>
    <property type="match status" value="1"/>
</dbReference>
<protein>
    <submittedName>
        <fullName evidence="4">AIR synthase family protein</fullName>
    </submittedName>
</protein>
<dbReference type="Proteomes" id="UP000594121">
    <property type="component" value="Chromosome"/>
</dbReference>
<dbReference type="AlphaFoldDB" id="A0A7L9FG82"/>
<evidence type="ECO:0000259" key="2">
    <source>
        <dbReference type="Pfam" id="PF00586"/>
    </source>
</evidence>
<dbReference type="InterPro" id="IPR036676">
    <property type="entry name" value="PurM-like_C_sf"/>
</dbReference>
<dbReference type="SUPFAM" id="SSF55326">
    <property type="entry name" value="PurM N-terminal domain-like"/>
    <property type="match status" value="1"/>
</dbReference>
<dbReference type="InterPro" id="IPR016188">
    <property type="entry name" value="PurM-like_N"/>
</dbReference>
<dbReference type="Gene3D" id="3.30.1330.10">
    <property type="entry name" value="PurM-like, N-terminal domain"/>
    <property type="match status" value="1"/>
</dbReference>
<comment type="similarity">
    <text evidence="1">Belongs to the HypE family.</text>
</comment>
<evidence type="ECO:0000313" key="4">
    <source>
        <dbReference type="EMBL" id="QOJ78759.1"/>
    </source>
</evidence>
<dbReference type="GeneID" id="59149915"/>
<dbReference type="InterPro" id="IPR036921">
    <property type="entry name" value="PurM-like_N_sf"/>
</dbReference>
<feature type="domain" description="PurM-like C-terminal" evidence="3">
    <location>
        <begin position="152"/>
        <end position="310"/>
    </location>
</feature>
<dbReference type="InterPro" id="IPR010918">
    <property type="entry name" value="PurM-like_C_dom"/>
</dbReference>
<evidence type="ECO:0000256" key="1">
    <source>
        <dbReference type="ARBA" id="ARBA00006243"/>
    </source>
</evidence>
<dbReference type="CDD" id="cd06061">
    <property type="entry name" value="PurM-like1"/>
    <property type="match status" value="1"/>
</dbReference>
<organism evidence="4 5">
    <name type="scientific">Infirmifilum lucidum</name>
    <dbReference type="NCBI Taxonomy" id="2776706"/>
    <lineage>
        <taxon>Archaea</taxon>
        <taxon>Thermoproteota</taxon>
        <taxon>Thermoprotei</taxon>
        <taxon>Thermofilales</taxon>
        <taxon>Thermofilaceae</taxon>
        <taxon>Infirmifilum</taxon>
    </lineage>
</organism>
<dbReference type="PANTHER" id="PTHR30303:SF4">
    <property type="entry name" value="HYDROGENASE EXPRESSION_FORMATION PROTEIN HYPE"/>
    <property type="match status" value="1"/>
</dbReference>
<dbReference type="InterPro" id="IPR011854">
    <property type="entry name" value="HypE"/>
</dbReference>
<sequence length="334" mass="34878">MSLPIGKLPYSELRKLLSVISRPDPSVILGPGVGEDAALIDLGDRVLVVHSDPITGAVERIGWYSVHVSANDVATRGARPRWLTTVILLPEGSTPAYALGIARQAREAADEIGAVVIGGHTEVTPGLGRPIVVSTAFGVAEKGRVVSTANARPGDVLVLTKGAGVEGTAILAAEFGDRLAGRVSEDTLERAKLFVRELSVVREAMLAVEVGGVHAMHDATEGGVLGAVQEMAIASGLSAVVFEEQVPVRAETAEICRVLGCDPLRLISSGSLLIAVEPSRAERLLGVLSEAGVPAATIGRLERGEGLTLVRKGGVEEKILEPVTDELWRLLSQG</sequence>
<dbReference type="RefSeq" id="WP_192818731.1">
    <property type="nucleotide sequence ID" value="NZ_CP062310.1"/>
</dbReference>